<proteinExistence type="predicted"/>
<feature type="non-terminal residue" evidence="2">
    <location>
        <position position="29"/>
    </location>
</feature>
<dbReference type="AlphaFoldDB" id="A0A6J4QK19"/>
<reference evidence="2" key="1">
    <citation type="submission" date="2020-02" db="EMBL/GenBank/DDBJ databases">
        <authorList>
            <person name="Meier V. D."/>
        </authorList>
    </citation>
    <scope>NUCLEOTIDE SEQUENCE</scope>
    <source>
        <strain evidence="2">AVDCRST_MAG82</strain>
    </source>
</reference>
<keyword evidence="1" id="KW-0812">Transmembrane</keyword>
<feature type="transmembrane region" description="Helical" evidence="1">
    <location>
        <begin position="6"/>
        <end position="27"/>
    </location>
</feature>
<name>A0A6J4QK19_9ACTN</name>
<evidence type="ECO:0000256" key="1">
    <source>
        <dbReference type="SAM" id="Phobius"/>
    </source>
</evidence>
<protein>
    <submittedName>
        <fullName evidence="2">Uncharacterized protein</fullName>
    </submittedName>
</protein>
<evidence type="ECO:0000313" key="2">
    <source>
        <dbReference type="EMBL" id="CAA9446997.1"/>
    </source>
</evidence>
<keyword evidence="1" id="KW-0472">Membrane</keyword>
<sequence length="29" mass="3148">MEEPVFSSLSVFAALVLIVLNGFFVAAEF</sequence>
<gene>
    <name evidence="2" type="ORF">AVDCRST_MAG82-3423</name>
</gene>
<keyword evidence="1" id="KW-1133">Transmembrane helix</keyword>
<organism evidence="2">
    <name type="scientific">uncultured Rubrobacteraceae bacterium</name>
    <dbReference type="NCBI Taxonomy" id="349277"/>
    <lineage>
        <taxon>Bacteria</taxon>
        <taxon>Bacillati</taxon>
        <taxon>Actinomycetota</taxon>
        <taxon>Rubrobacteria</taxon>
        <taxon>Rubrobacterales</taxon>
        <taxon>Rubrobacteraceae</taxon>
        <taxon>environmental samples</taxon>
    </lineage>
</organism>
<dbReference type="EMBL" id="CADCVA010000416">
    <property type="protein sequence ID" value="CAA9446997.1"/>
    <property type="molecule type" value="Genomic_DNA"/>
</dbReference>
<accession>A0A6J4QK19</accession>